<dbReference type="PANTHER" id="PTHR11142:SF5">
    <property type="entry name" value="TRNA PSEUDOURIDINE(38_39) SYNTHASE"/>
    <property type="match status" value="1"/>
</dbReference>
<dbReference type="InterPro" id="IPR020103">
    <property type="entry name" value="PsdUridine_synth_cat_dom_sf"/>
</dbReference>
<organism evidence="6 7">
    <name type="scientific">Tilletia laevis</name>
    <dbReference type="NCBI Taxonomy" id="157183"/>
    <lineage>
        <taxon>Eukaryota</taxon>
        <taxon>Fungi</taxon>
        <taxon>Dikarya</taxon>
        <taxon>Basidiomycota</taxon>
        <taxon>Ustilaginomycotina</taxon>
        <taxon>Exobasidiomycetes</taxon>
        <taxon>Tilletiales</taxon>
        <taxon>Tilletiaceae</taxon>
        <taxon>Tilletia</taxon>
    </lineage>
</organism>
<evidence type="ECO:0000256" key="2">
    <source>
        <dbReference type="ARBA" id="ARBA00022694"/>
    </source>
</evidence>
<feature type="region of interest" description="Disordered" evidence="4">
    <location>
        <begin position="571"/>
        <end position="625"/>
    </location>
</feature>
<evidence type="ECO:0000259" key="5">
    <source>
        <dbReference type="Pfam" id="PF01416"/>
    </source>
</evidence>
<feature type="region of interest" description="Disordered" evidence="4">
    <location>
        <begin position="489"/>
        <end position="521"/>
    </location>
</feature>
<evidence type="ECO:0000313" key="7">
    <source>
        <dbReference type="Proteomes" id="UP000836404"/>
    </source>
</evidence>
<feature type="compositionally biased region" description="Polar residues" evidence="4">
    <location>
        <begin position="503"/>
        <end position="521"/>
    </location>
</feature>
<dbReference type="SUPFAM" id="SSF55120">
    <property type="entry name" value="Pseudouridine synthase"/>
    <property type="match status" value="1"/>
</dbReference>
<gene>
    <name evidence="6" type="ORF">JKILLFL_G2613</name>
</gene>
<dbReference type="Gene3D" id="3.30.70.660">
    <property type="entry name" value="Pseudouridine synthase I, catalytic domain, C-terminal subdomain"/>
    <property type="match status" value="1"/>
</dbReference>
<sequence length="767" mass="82017">MSDYKEWSREDLLTRIAGLEALLGAQNGGLPKPQLGPSPRTTSATTEAAASSSSTTITTAVSNPRKGKPKKKAREYDVSAQPLRKIALRFSYDGAHYSGLAAQGPSSYSSSSQSTVTPLPTVEGVLWKALVQARLVDDADGYEGAGWSRCGRTDRGVSAAGQVVALWVRSRRVDERALKEREQDVRRRKWEMGSGDDVGSDEGHAANGDEAVTGADAAAAAMEAARLIEHELGPRPSPILIDGDAEELPYVVSLNRILPPTIRVHAWSPVRPDFSARFDCRYRHYKYFFTAGAPPSLRPATASGSTSAGKNLAVGSGPRLDVVAMRDAARRLLGSHDFRNLCKVDSSKQVTNFVRRVDGVSIDVVPHGHWPTSAPSSSSTLQDEWSTEHMYVFNLRGTAFLYHQVRHIMAVLFLVGARLESPTIVDELVNVQHGRTRRDRAAVDALRRQATAAAAAAAGGGAQLGAEGMKNVQDWIEWCLPGSAATDFDGHTANTRPGGPKADTTTATVSNEEAEPTTSTEDGMTVFETKPVYEMAADRPLVLWECGFRPVDVSWRAGTCDEPLGGIHTLPEPVSLPSSSSEAVPDDAAAAASAAEEEVTTNNSKKKKKEQPSPPARPTPAESNISAAWRTTADLHTTWTTSAISSQIARHFVLASPSPHVGTLPAWTHFLDAAVPVQTGVRLLEVEARSSGGGEDLASPSPSIPIGNGLARPHGSYISLAKRKRGEPVEVINARWVAGRGARRAAVRGLTAEELSRGMKPRIAAGE</sequence>
<comment type="caution">
    <text evidence="6">The sequence shown here is derived from an EMBL/GenBank/DDBJ whole genome shotgun (WGS) entry which is preliminary data.</text>
</comment>
<keyword evidence="3" id="KW-0413">Isomerase</keyword>
<dbReference type="Proteomes" id="UP000836404">
    <property type="component" value="Unassembled WGS sequence"/>
</dbReference>
<dbReference type="AlphaFoldDB" id="A0A9N8L8Z0"/>
<keyword evidence="2" id="KW-0819">tRNA processing</keyword>
<dbReference type="InterPro" id="IPR001406">
    <property type="entry name" value="PsdUridine_synth_TruA"/>
</dbReference>
<dbReference type="GO" id="GO:0005634">
    <property type="term" value="C:nucleus"/>
    <property type="evidence" value="ECO:0007669"/>
    <property type="project" value="TreeGrafter"/>
</dbReference>
<feature type="region of interest" description="Disordered" evidence="4">
    <location>
        <begin position="25"/>
        <end position="76"/>
    </location>
</feature>
<feature type="region of interest" description="Disordered" evidence="4">
    <location>
        <begin position="189"/>
        <end position="208"/>
    </location>
</feature>
<dbReference type="GO" id="GO:0005737">
    <property type="term" value="C:cytoplasm"/>
    <property type="evidence" value="ECO:0007669"/>
    <property type="project" value="TreeGrafter"/>
</dbReference>
<dbReference type="InterPro" id="IPR020095">
    <property type="entry name" value="PsdUridine_synth_TruA_C"/>
</dbReference>
<dbReference type="InterPro" id="IPR020097">
    <property type="entry name" value="PsdUridine_synth_TruA_a/b_dom"/>
</dbReference>
<accession>A0A9N8L8Z0</accession>
<proteinExistence type="inferred from homology"/>
<comment type="similarity">
    <text evidence="1">Belongs to the tRNA pseudouridine synthase TruA family.</text>
</comment>
<dbReference type="HAMAP" id="MF_00171">
    <property type="entry name" value="TruA"/>
    <property type="match status" value="1"/>
</dbReference>
<dbReference type="Pfam" id="PF01416">
    <property type="entry name" value="PseudoU_synth_1"/>
    <property type="match status" value="1"/>
</dbReference>
<dbReference type="GO" id="GO:0009982">
    <property type="term" value="F:pseudouridine synthase activity"/>
    <property type="evidence" value="ECO:0007669"/>
    <property type="project" value="InterPro"/>
</dbReference>
<dbReference type="InterPro" id="IPR020094">
    <property type="entry name" value="TruA/RsuA/RluB/E/F_N"/>
</dbReference>
<protein>
    <recommendedName>
        <fullName evidence="5">Pseudouridine synthase I TruA alpha/beta domain-containing protein</fullName>
    </recommendedName>
</protein>
<dbReference type="Gene3D" id="3.30.70.580">
    <property type="entry name" value="Pseudouridine synthase I, catalytic domain, N-terminal subdomain"/>
    <property type="match status" value="1"/>
</dbReference>
<dbReference type="PANTHER" id="PTHR11142">
    <property type="entry name" value="PSEUDOURIDYLATE SYNTHASE"/>
    <property type="match status" value="1"/>
</dbReference>
<evidence type="ECO:0000256" key="1">
    <source>
        <dbReference type="ARBA" id="ARBA00009375"/>
    </source>
</evidence>
<feature type="compositionally biased region" description="Low complexity" evidence="4">
    <location>
        <begin position="571"/>
        <end position="594"/>
    </location>
</feature>
<evidence type="ECO:0000313" key="6">
    <source>
        <dbReference type="EMBL" id="CAD6897937.1"/>
    </source>
</evidence>
<evidence type="ECO:0000256" key="4">
    <source>
        <dbReference type="SAM" id="MobiDB-lite"/>
    </source>
</evidence>
<keyword evidence="7" id="KW-1185">Reference proteome</keyword>
<dbReference type="GO" id="GO:1990481">
    <property type="term" value="P:mRNA pseudouridine synthesis"/>
    <property type="evidence" value="ECO:0007669"/>
    <property type="project" value="TreeGrafter"/>
</dbReference>
<dbReference type="GO" id="GO:0003723">
    <property type="term" value="F:RNA binding"/>
    <property type="evidence" value="ECO:0007669"/>
    <property type="project" value="InterPro"/>
</dbReference>
<reference evidence="6 7" key="1">
    <citation type="submission" date="2020-10" db="EMBL/GenBank/DDBJ databases">
        <authorList>
            <person name="Sedaghatjoo S."/>
        </authorList>
    </citation>
    <scope>NUCLEOTIDE SEQUENCE [LARGE SCALE GENOMIC DNA]</scope>
    <source>
        <strain evidence="6 7">LLFL</strain>
    </source>
</reference>
<name>A0A9N8L8Z0_9BASI</name>
<feature type="domain" description="Pseudouridine synthase I TruA alpha/beta" evidence="5">
    <location>
        <begin position="328"/>
        <end position="437"/>
    </location>
</feature>
<dbReference type="GO" id="GO:0031119">
    <property type="term" value="P:tRNA pseudouridine synthesis"/>
    <property type="evidence" value="ECO:0007669"/>
    <property type="project" value="TreeGrafter"/>
</dbReference>
<dbReference type="EMBL" id="CAJHJF010000155">
    <property type="protein sequence ID" value="CAD6897937.1"/>
    <property type="molecule type" value="Genomic_DNA"/>
</dbReference>
<feature type="compositionally biased region" description="Low complexity" evidence="4">
    <location>
        <begin position="41"/>
        <end position="60"/>
    </location>
</feature>
<evidence type="ECO:0000256" key="3">
    <source>
        <dbReference type="ARBA" id="ARBA00023235"/>
    </source>
</evidence>